<dbReference type="PANTHER" id="PTHR23152">
    <property type="entry name" value="2-OXOGLUTARATE DEHYDROGENASE"/>
    <property type="match status" value="1"/>
</dbReference>
<feature type="domain" description="Transketolase-like pyrimidine-binding" evidence="11">
    <location>
        <begin position="564"/>
        <end position="758"/>
    </location>
</feature>
<reference evidence="12 13" key="1">
    <citation type="journal article" date="2017" name="Nat. Commun.">
        <title>In situ click chemistry generation of cyclooxygenase-2 inhibitors.</title>
        <authorList>
            <person name="Bhardwaj A."/>
            <person name="Kaur J."/>
            <person name="Wuest M."/>
            <person name="Wuest F."/>
        </authorList>
    </citation>
    <scope>NUCLEOTIDE SEQUENCE [LARGE SCALE GENOMIC DNA]</scope>
    <source>
        <strain evidence="12">S2_018_000_R2_106</strain>
    </source>
</reference>
<evidence type="ECO:0000256" key="1">
    <source>
        <dbReference type="ARBA" id="ARBA00001964"/>
    </source>
</evidence>
<keyword evidence="9" id="KW-0324">Glycolysis</keyword>
<evidence type="ECO:0000256" key="5">
    <source>
        <dbReference type="ARBA" id="ARBA00012280"/>
    </source>
</evidence>
<dbReference type="InterPro" id="IPR042179">
    <property type="entry name" value="KGD_C_sf"/>
</dbReference>
<keyword evidence="8" id="KW-0786">Thiamine pyrophosphate</keyword>
<dbReference type="CDD" id="cd02016">
    <property type="entry name" value="TPP_E1_OGDC_like"/>
    <property type="match status" value="1"/>
</dbReference>
<organism evidence="12 13">
    <name type="scientific">Blastochloris viridis</name>
    <name type="common">Rhodopseudomonas viridis</name>
    <dbReference type="NCBI Taxonomy" id="1079"/>
    <lineage>
        <taxon>Bacteria</taxon>
        <taxon>Pseudomonadati</taxon>
        <taxon>Pseudomonadota</taxon>
        <taxon>Alphaproteobacteria</taxon>
        <taxon>Hyphomicrobiales</taxon>
        <taxon>Blastochloridaceae</taxon>
        <taxon>Blastochloris</taxon>
    </lineage>
</organism>
<evidence type="ECO:0000313" key="13">
    <source>
        <dbReference type="Proteomes" id="UP000320948"/>
    </source>
</evidence>
<dbReference type="InterPro" id="IPR032106">
    <property type="entry name" value="2-oxogl_dehyd_N"/>
</dbReference>
<comment type="function">
    <text evidence="2">E1 component of the 2-oxoglutarate dehydrogenase (OGDH) complex which catalyzes the decarboxylation of 2-oxoglutarate, the first step in the conversion of 2-oxoglutarate to succinyl-CoA and CO(2).</text>
</comment>
<dbReference type="InterPro" id="IPR001017">
    <property type="entry name" value="DH_E1"/>
</dbReference>
<dbReference type="Gene3D" id="3.40.50.970">
    <property type="match status" value="1"/>
</dbReference>
<proteinExistence type="inferred from homology"/>
<dbReference type="GO" id="GO:0005829">
    <property type="term" value="C:cytosol"/>
    <property type="evidence" value="ECO:0007669"/>
    <property type="project" value="TreeGrafter"/>
</dbReference>
<accession>A0A6N4RB98</accession>
<dbReference type="Proteomes" id="UP000320948">
    <property type="component" value="Unassembled WGS sequence"/>
</dbReference>
<comment type="cofactor">
    <cofactor evidence="1">
        <name>thiamine diphosphate</name>
        <dbReference type="ChEBI" id="CHEBI:58937"/>
    </cofactor>
</comment>
<evidence type="ECO:0000256" key="3">
    <source>
        <dbReference type="ARBA" id="ARBA00006936"/>
    </source>
</evidence>
<dbReference type="InterPro" id="IPR031717">
    <property type="entry name" value="ODO-1/KGD_C"/>
</dbReference>
<dbReference type="Pfam" id="PF16078">
    <property type="entry name" value="2-oxogl_dehyd_N"/>
    <property type="match status" value="1"/>
</dbReference>
<dbReference type="NCBIfam" id="NF008907">
    <property type="entry name" value="PRK12270.1"/>
    <property type="match status" value="1"/>
</dbReference>
<dbReference type="PIRSF" id="PIRSF000157">
    <property type="entry name" value="Oxoglu_dh_E1"/>
    <property type="match status" value="1"/>
</dbReference>
<protein>
    <recommendedName>
        <fullName evidence="6">2-oxoglutarate dehydrogenase E1 component</fullName>
        <ecNumber evidence="5">1.2.4.2</ecNumber>
    </recommendedName>
    <alternativeName>
        <fullName evidence="10">Alpha-ketoglutarate dehydrogenase</fullName>
    </alternativeName>
</protein>
<dbReference type="Gene3D" id="3.40.50.12470">
    <property type="match status" value="1"/>
</dbReference>
<evidence type="ECO:0000256" key="7">
    <source>
        <dbReference type="ARBA" id="ARBA00023002"/>
    </source>
</evidence>
<dbReference type="GO" id="GO:0006099">
    <property type="term" value="P:tricarboxylic acid cycle"/>
    <property type="evidence" value="ECO:0007669"/>
    <property type="project" value="TreeGrafter"/>
</dbReference>
<evidence type="ECO:0000256" key="6">
    <source>
        <dbReference type="ARBA" id="ARBA00013321"/>
    </source>
</evidence>
<dbReference type="SUPFAM" id="SSF52518">
    <property type="entry name" value="Thiamin diphosphate-binding fold (THDP-binding)"/>
    <property type="match status" value="2"/>
</dbReference>
<evidence type="ECO:0000256" key="8">
    <source>
        <dbReference type="ARBA" id="ARBA00023052"/>
    </source>
</evidence>
<evidence type="ECO:0000256" key="10">
    <source>
        <dbReference type="ARBA" id="ARBA00030680"/>
    </source>
</evidence>
<comment type="caution">
    <text evidence="12">The sequence shown here is derived from an EMBL/GenBank/DDBJ whole genome shotgun (WGS) entry which is preliminary data.</text>
</comment>
<dbReference type="NCBIfam" id="NF006914">
    <property type="entry name" value="PRK09404.1"/>
    <property type="match status" value="1"/>
</dbReference>
<dbReference type="AlphaFoldDB" id="A0A6N4RB98"/>
<gene>
    <name evidence="12" type="ORF">DI628_01385</name>
</gene>
<name>A0A6N4RB98_BLAVI</name>
<dbReference type="Pfam" id="PF00676">
    <property type="entry name" value="E1_dh"/>
    <property type="match status" value="1"/>
</dbReference>
<evidence type="ECO:0000256" key="9">
    <source>
        <dbReference type="ARBA" id="ARBA00023152"/>
    </source>
</evidence>
<dbReference type="Pfam" id="PF16870">
    <property type="entry name" value="OxoGdeHyase_C"/>
    <property type="match status" value="1"/>
</dbReference>
<sequence>MIIAAQGIGQGGLRAKGQRRRVPPVSDKEEAYTPMCAVAVFDSSSLPLVEDMYAKFMNDPASVDPEWKAYFLGWQAGGSVAGEGGAGDGKDVARFKFAEAWRTRGHLVARVNPLKDAPALTDEFKPETYGLDAVDAGEFAKVYGGSIGVELGVIRVPAERQWVQDWFEGAEAKVKPGKDVQLALYDGLVRANAMEKFLHTKFVGAKRFSVEGNDGIIPLLLQLVEDASKDGVKHLVMGMAHRGRLNVLCNILHKPLHELFAAFADKFTQEGGPSSGDVKYHMGKVYEASTAAGKIELQLLYNPSHLEAVNAMVLGVARAKADALESKGKGVLPVLIHGDSAVAGLGNVPESNNLMGLKAYDAGGTIHFVLNNQVGFTANPEDAFGGAYCTDIFKQLGTPIVHVNADDIEACWTATRFAWAYRKQFGKDVTLDLIGYRRWGHNEGDDPTFTQPKMYEKIRAHKVPAEIYAEQLKAAGVAEADLAKVEKAYADELAAAFDTAQKGVHVKAKGEKPKDGKLETVAEAGQVKKIAEAWGKQPDGFEINEKVGKVVDERVSMLLGEKPLNWGAAETTAYGALLMEGINVRLTGQDAQRGTFSHRHAVLINGKDDSRWNVLQGVAAKGATCDIYNSALSENAVMGFEYGYAMGKPQNSLVVWEGQFGDFANGAQVVIDQFIASAEVKWNQMNHLAILLPHGYEGQGPEHSSARLERFLQLCAEENIRVAYPSTPAQVFHLLRRQAKSSVKKPLVVMTPKSLLRNPLAVSPVSDLLKGSFQSVIADDAVDVKTAKKVVLCSGKIYYDLLARRDADKRNDVALIRVEELYPWPSAEIAKALAGVKTKDIHWVQEEPRNMGSWSFVRENWDDAWGYLHYVGRPASASPAVGTTARHNVEQKAVVDEVFGDSAAGRKVA</sequence>
<dbReference type="GO" id="GO:0006096">
    <property type="term" value="P:glycolytic process"/>
    <property type="evidence" value="ECO:0007669"/>
    <property type="project" value="UniProtKB-KW"/>
</dbReference>
<evidence type="ECO:0000256" key="2">
    <source>
        <dbReference type="ARBA" id="ARBA00003906"/>
    </source>
</evidence>
<dbReference type="InterPro" id="IPR029061">
    <property type="entry name" value="THDP-binding"/>
</dbReference>
<dbReference type="EMBL" id="VAFM01000001">
    <property type="protein sequence ID" value="TKW61312.1"/>
    <property type="molecule type" value="Genomic_DNA"/>
</dbReference>
<comment type="subunit">
    <text evidence="4">Homodimer. Part of the 2-oxoglutarate dehydrogenase (OGDH) complex composed of E1 (2-oxoglutarate dehydrogenase), E2 (dihydrolipoamide succinyltransferase) and E3 (dihydrolipoamide dehydrogenase); the complex contains multiple copies of the three enzymatic components (E1, E2 and E3).</text>
</comment>
<dbReference type="GO" id="GO:0030976">
    <property type="term" value="F:thiamine pyrophosphate binding"/>
    <property type="evidence" value="ECO:0007669"/>
    <property type="project" value="InterPro"/>
</dbReference>
<comment type="similarity">
    <text evidence="3">Belongs to the alpha-ketoglutarate dehydrogenase family.</text>
</comment>
<dbReference type="InterPro" id="IPR005475">
    <property type="entry name" value="Transketolase-like_Pyr-bd"/>
</dbReference>
<evidence type="ECO:0000259" key="11">
    <source>
        <dbReference type="SMART" id="SM00861"/>
    </source>
</evidence>
<dbReference type="PANTHER" id="PTHR23152:SF4">
    <property type="entry name" value="2-OXOADIPATE DEHYDROGENASE COMPLEX COMPONENT E1"/>
    <property type="match status" value="1"/>
</dbReference>
<dbReference type="EC" id="1.2.4.2" evidence="5"/>
<dbReference type="NCBIfam" id="TIGR00239">
    <property type="entry name" value="2oxo_dh_E1"/>
    <property type="match status" value="1"/>
</dbReference>
<keyword evidence="7 12" id="KW-0560">Oxidoreductase</keyword>
<dbReference type="InterPro" id="IPR011603">
    <property type="entry name" value="2oxoglutarate_DH_E1"/>
</dbReference>
<dbReference type="Pfam" id="PF02779">
    <property type="entry name" value="Transket_pyr"/>
    <property type="match status" value="1"/>
</dbReference>
<evidence type="ECO:0000313" key="12">
    <source>
        <dbReference type="EMBL" id="TKW61312.1"/>
    </source>
</evidence>
<dbReference type="SMART" id="SM00861">
    <property type="entry name" value="Transket_pyr"/>
    <property type="match status" value="1"/>
</dbReference>
<evidence type="ECO:0000256" key="4">
    <source>
        <dbReference type="ARBA" id="ARBA00011301"/>
    </source>
</evidence>
<dbReference type="Gene3D" id="3.40.50.11610">
    <property type="entry name" value="Multifunctional 2-oxoglutarate metabolism enzyme, C-terminal domain"/>
    <property type="match status" value="1"/>
</dbReference>
<dbReference type="GO" id="GO:0045252">
    <property type="term" value="C:oxoglutarate dehydrogenase complex"/>
    <property type="evidence" value="ECO:0007669"/>
    <property type="project" value="TreeGrafter"/>
</dbReference>
<dbReference type="GO" id="GO:0004591">
    <property type="term" value="F:oxoglutarate dehydrogenase (succinyl-transferring) activity"/>
    <property type="evidence" value="ECO:0007669"/>
    <property type="project" value="UniProtKB-EC"/>
</dbReference>